<keyword evidence="10" id="KW-1185">Reference proteome</keyword>
<evidence type="ECO:0000256" key="1">
    <source>
        <dbReference type="ARBA" id="ARBA00004777"/>
    </source>
</evidence>
<evidence type="ECO:0000313" key="10">
    <source>
        <dbReference type="Proteomes" id="UP000243507"/>
    </source>
</evidence>
<dbReference type="Pfam" id="PF01268">
    <property type="entry name" value="FTHFS"/>
    <property type="match status" value="1"/>
</dbReference>
<keyword evidence="3 8" id="KW-0436">Ligase</keyword>
<evidence type="ECO:0000256" key="8">
    <source>
        <dbReference type="HAMAP-Rule" id="MF_01543"/>
    </source>
</evidence>
<evidence type="ECO:0000256" key="7">
    <source>
        <dbReference type="ARBA" id="ARBA00061363"/>
    </source>
</evidence>
<comment type="caution">
    <text evidence="9">The sequence shown here is derived from an EMBL/GenBank/DDBJ whole genome shotgun (WGS) entry which is preliminary data.</text>
</comment>
<dbReference type="EMBL" id="NTJD01000001">
    <property type="protein sequence ID" value="PCD77822.1"/>
    <property type="molecule type" value="Genomic_DNA"/>
</dbReference>
<dbReference type="GO" id="GO:0035999">
    <property type="term" value="P:tetrahydrofolate interconversion"/>
    <property type="evidence" value="ECO:0007669"/>
    <property type="project" value="UniProtKB-UniRule"/>
</dbReference>
<organism evidence="9 10">
    <name type="scientific">Pseudothioclava arenosa</name>
    <dbReference type="NCBI Taxonomy" id="1795308"/>
    <lineage>
        <taxon>Bacteria</taxon>
        <taxon>Pseudomonadati</taxon>
        <taxon>Pseudomonadota</taxon>
        <taxon>Alphaproteobacteria</taxon>
        <taxon>Rhodobacterales</taxon>
        <taxon>Paracoccaceae</taxon>
        <taxon>Pseudothioclava</taxon>
    </lineage>
</organism>
<gene>
    <name evidence="8" type="primary">fhs</name>
    <name evidence="9" type="ORF">CLN94_00415</name>
</gene>
<keyword evidence="5 8" id="KW-0067">ATP-binding</keyword>
<reference evidence="9 10" key="1">
    <citation type="submission" date="2017-09" db="EMBL/GenBank/DDBJ databases">
        <title>A multilocus sequence analysis scheme for characterization of bacteria in the genus Thioclava.</title>
        <authorList>
            <person name="Liu Y."/>
            <person name="Shao Z."/>
        </authorList>
    </citation>
    <scope>NUCLEOTIDE SEQUENCE [LARGE SCALE GENOMIC DNA]</scope>
    <source>
        <strain evidence="9 10">CAU 1312</strain>
    </source>
</reference>
<dbReference type="SUPFAM" id="SSF52540">
    <property type="entry name" value="P-loop containing nucleoside triphosphate hydrolases"/>
    <property type="match status" value="1"/>
</dbReference>
<name>A0A2A4CU79_9RHOB</name>
<proteinExistence type="inferred from homology"/>
<dbReference type="AlphaFoldDB" id="A0A2A4CU79"/>
<dbReference type="Gene3D" id="3.40.50.300">
    <property type="entry name" value="P-loop containing nucleotide triphosphate hydrolases"/>
    <property type="match status" value="1"/>
</dbReference>
<keyword evidence="2 8" id="KW-0554">One-carbon metabolism</keyword>
<dbReference type="RefSeq" id="WP_096429897.1">
    <property type="nucleotide sequence ID" value="NZ_NTJD01000001.1"/>
</dbReference>
<dbReference type="InterPro" id="IPR000559">
    <property type="entry name" value="Formate_THF_ligase"/>
</dbReference>
<dbReference type="OrthoDB" id="9761733at2"/>
<dbReference type="Gene3D" id="3.30.1510.10">
    <property type="entry name" value="Domain 2, N(10)-formyltetrahydrofolate synthetase"/>
    <property type="match status" value="1"/>
</dbReference>
<accession>A0A2A4CU79</accession>
<dbReference type="GO" id="GO:0004329">
    <property type="term" value="F:formate-tetrahydrofolate ligase activity"/>
    <property type="evidence" value="ECO:0007669"/>
    <property type="project" value="UniProtKB-UniRule"/>
</dbReference>
<dbReference type="FunFam" id="3.30.1510.10:FF:000001">
    <property type="entry name" value="Formate--tetrahydrofolate ligase"/>
    <property type="match status" value="1"/>
</dbReference>
<sequence>MPYDIEIARAAEKMPISEVGEKLGIPEAALIPYGRDKAKLDARFIRGLAGREDGKLILVTAINPTPAGEGKTTTTVGLGDALQRIGKKTAICIREASLGPNFGMKGGAAGGGRAQVIPMEDMNLHFTGDFHAVTAAHNLLAAMIDNHMYWGNALEIDERRVTWRRVMDMNDRALREIIVGLGGVSNGFPRQTGFDITVASEVMACLCLASDLEDLQARLGRIVVAYRRDRSPITCADIGADGAMVVLLKEAMQPNLVQTLEHTPAFVHGGPFANIAHGCNSVIATQSALKLADYVVTEAGFGADLGAEKFFDIKCRKAGLKPAAAVIVATIRAMKMNGGLAKDQLGSENVAAVEKGCPNLGRHIANTKAFGVPVVVALNHFTSDTEAEIAAVKAYVAKQGCEAVVCRHWADGGAGAVELAEKVVHLADTGAMFAPLYPDDMGLFDKIDTIARRIYHAGDVIADKKIRDQLREWEAAGYRDLPICMAKTPFSFSTDPLLRGAPSGHTLPIREVRLSAGAGFIVVICGEIMTMPGLPRNPAAASIRLNADGEIEGLF</sequence>
<dbReference type="NCBIfam" id="NF010030">
    <property type="entry name" value="PRK13505.1"/>
    <property type="match status" value="1"/>
</dbReference>
<dbReference type="PROSITE" id="PS00721">
    <property type="entry name" value="FTHFS_1"/>
    <property type="match status" value="1"/>
</dbReference>
<dbReference type="Gene3D" id="3.10.410.10">
    <property type="entry name" value="Formyltetrahydrofolate synthetase, domain 3"/>
    <property type="match status" value="1"/>
</dbReference>
<evidence type="ECO:0000256" key="3">
    <source>
        <dbReference type="ARBA" id="ARBA00022598"/>
    </source>
</evidence>
<dbReference type="InterPro" id="IPR020628">
    <property type="entry name" value="Formate_THF_ligase_CS"/>
</dbReference>
<evidence type="ECO:0000313" key="9">
    <source>
        <dbReference type="EMBL" id="PCD77822.1"/>
    </source>
</evidence>
<protein>
    <recommendedName>
        <fullName evidence="8">Formate--tetrahydrofolate ligase</fullName>
        <ecNumber evidence="8">6.3.4.3</ecNumber>
    </recommendedName>
    <alternativeName>
        <fullName evidence="8">Formyltetrahydrofolate synthetase</fullName>
        <shortName evidence="8">FHS</shortName>
        <shortName evidence="8">FTHFS</shortName>
    </alternativeName>
</protein>
<evidence type="ECO:0000256" key="6">
    <source>
        <dbReference type="ARBA" id="ARBA00049033"/>
    </source>
</evidence>
<dbReference type="GO" id="GO:0005524">
    <property type="term" value="F:ATP binding"/>
    <property type="evidence" value="ECO:0007669"/>
    <property type="project" value="UniProtKB-UniRule"/>
</dbReference>
<dbReference type="CDD" id="cd00477">
    <property type="entry name" value="FTHFS"/>
    <property type="match status" value="1"/>
</dbReference>
<comment type="pathway">
    <text evidence="1 8">One-carbon metabolism; tetrahydrofolate interconversion.</text>
</comment>
<dbReference type="PROSITE" id="PS00722">
    <property type="entry name" value="FTHFS_2"/>
    <property type="match status" value="1"/>
</dbReference>
<dbReference type="HAMAP" id="MF_01543">
    <property type="entry name" value="FTHFS"/>
    <property type="match status" value="1"/>
</dbReference>
<evidence type="ECO:0000256" key="2">
    <source>
        <dbReference type="ARBA" id="ARBA00022563"/>
    </source>
</evidence>
<evidence type="ECO:0000256" key="5">
    <source>
        <dbReference type="ARBA" id="ARBA00022840"/>
    </source>
</evidence>
<dbReference type="UniPathway" id="UPA00193"/>
<evidence type="ECO:0000256" key="4">
    <source>
        <dbReference type="ARBA" id="ARBA00022741"/>
    </source>
</evidence>
<dbReference type="EC" id="6.3.4.3" evidence="8"/>
<comment type="similarity">
    <text evidence="7 8">Belongs to the formate--tetrahydrofolate ligase family.</text>
</comment>
<feature type="binding site" evidence="8">
    <location>
        <begin position="65"/>
        <end position="72"/>
    </location>
    <ligand>
        <name>ATP</name>
        <dbReference type="ChEBI" id="CHEBI:30616"/>
    </ligand>
</feature>
<dbReference type="Proteomes" id="UP000243507">
    <property type="component" value="Unassembled WGS sequence"/>
</dbReference>
<dbReference type="InterPro" id="IPR027417">
    <property type="entry name" value="P-loop_NTPase"/>
</dbReference>
<keyword evidence="4 8" id="KW-0547">Nucleotide-binding</keyword>
<comment type="catalytic activity">
    <reaction evidence="6 8">
        <text>(6S)-5,6,7,8-tetrahydrofolate + formate + ATP = (6R)-10-formyltetrahydrofolate + ADP + phosphate</text>
        <dbReference type="Rhea" id="RHEA:20221"/>
        <dbReference type="ChEBI" id="CHEBI:15740"/>
        <dbReference type="ChEBI" id="CHEBI:30616"/>
        <dbReference type="ChEBI" id="CHEBI:43474"/>
        <dbReference type="ChEBI" id="CHEBI:57453"/>
        <dbReference type="ChEBI" id="CHEBI:195366"/>
        <dbReference type="ChEBI" id="CHEBI:456216"/>
        <dbReference type="EC" id="6.3.4.3"/>
    </reaction>
</comment>